<keyword evidence="1 4" id="KW-0645">Protease</keyword>
<keyword evidence="2 4" id="KW-0378">Hydrolase</keyword>
<comment type="function">
    <text evidence="4">Initiates the rapid degradation of small, acid-soluble proteins during spore germination.</text>
</comment>
<evidence type="ECO:0000256" key="2">
    <source>
        <dbReference type="ARBA" id="ARBA00022801"/>
    </source>
</evidence>
<dbReference type="GO" id="GO:0009847">
    <property type="term" value="P:spore germination"/>
    <property type="evidence" value="ECO:0007669"/>
    <property type="project" value="UniProtKB-UniRule"/>
</dbReference>
<dbReference type="Gene3D" id="3.40.50.1450">
    <property type="entry name" value="HybD-like"/>
    <property type="match status" value="1"/>
</dbReference>
<dbReference type="EC" id="3.4.24.78" evidence="4"/>
<dbReference type="NCBIfam" id="TIGR01441">
    <property type="entry name" value="GPR"/>
    <property type="match status" value="1"/>
</dbReference>
<evidence type="ECO:0000256" key="4">
    <source>
        <dbReference type="HAMAP-Rule" id="MF_00626"/>
    </source>
</evidence>
<dbReference type="InterPro" id="IPR023430">
    <property type="entry name" value="Pept_HybD-like_dom_sf"/>
</dbReference>
<keyword evidence="3 4" id="KW-0865">Zymogen</keyword>
<dbReference type="RefSeq" id="WP_091731051.1">
    <property type="nucleotide sequence ID" value="NZ_FNQE01000024.1"/>
</dbReference>
<proteinExistence type="inferred from homology"/>
<feature type="propeptide" id="PRO_5011802879" evidence="4">
    <location>
        <begin position="1"/>
        <end position="7"/>
    </location>
</feature>
<dbReference type="SUPFAM" id="SSF53163">
    <property type="entry name" value="HybD-like"/>
    <property type="match status" value="1"/>
</dbReference>
<evidence type="ECO:0000313" key="5">
    <source>
        <dbReference type="EMBL" id="SDZ19509.1"/>
    </source>
</evidence>
<dbReference type="HAMAP" id="MF_00626">
    <property type="entry name" value="Germination_prot"/>
    <property type="match status" value="1"/>
</dbReference>
<dbReference type="GO" id="GO:0006508">
    <property type="term" value="P:proteolysis"/>
    <property type="evidence" value="ECO:0007669"/>
    <property type="project" value="UniProtKB-UniRule"/>
</dbReference>
<dbReference type="PIRSF" id="PIRSF019549">
    <property type="entry name" value="Peptidase_A25"/>
    <property type="match status" value="1"/>
</dbReference>
<comment type="PTM">
    <text evidence="4">Autoproteolytically processed. The inactive tetrameric zymogen termed p46 autoprocesses to a smaller form termed p41, which is active only during spore germination.</text>
</comment>
<evidence type="ECO:0000256" key="1">
    <source>
        <dbReference type="ARBA" id="ARBA00022670"/>
    </source>
</evidence>
<dbReference type="Proteomes" id="UP000198625">
    <property type="component" value="Unassembled WGS sequence"/>
</dbReference>
<comment type="catalytic activity">
    <reaction evidence="4">
        <text>Endopeptidase action with P4 Glu or Asp, P1 preferably Glu &gt; Asp, P1' hydrophobic and P2' Ala.</text>
        <dbReference type="EC" id="3.4.24.78"/>
    </reaction>
</comment>
<gene>
    <name evidence="4" type="primary">gpr</name>
    <name evidence="5" type="ORF">SAMN05660462_02170</name>
</gene>
<organism evidence="5 6">
    <name type="scientific">Proteiniborus ethanoligenes</name>
    <dbReference type="NCBI Taxonomy" id="415015"/>
    <lineage>
        <taxon>Bacteria</taxon>
        <taxon>Bacillati</taxon>
        <taxon>Bacillota</taxon>
        <taxon>Clostridia</taxon>
        <taxon>Eubacteriales</taxon>
        <taxon>Proteiniborus</taxon>
    </lineage>
</organism>
<protein>
    <recommendedName>
        <fullName evidence="4">Germination protease</fullName>
        <ecNumber evidence="4">3.4.24.78</ecNumber>
    </recommendedName>
    <alternativeName>
        <fullName evidence="4">GPR endopeptidase</fullName>
    </alternativeName>
    <alternativeName>
        <fullName evidence="4">Germination proteinase</fullName>
    </alternativeName>
    <alternativeName>
        <fullName evidence="4">Spore protease</fullName>
    </alternativeName>
</protein>
<keyword evidence="6" id="KW-1185">Reference proteome</keyword>
<name>A0A1H3R3H5_9FIRM</name>
<comment type="similarity">
    <text evidence="4">Belongs to the peptidase A25 family.</text>
</comment>
<dbReference type="STRING" id="415015.SAMN05660462_02170"/>
<dbReference type="GO" id="GO:0004222">
    <property type="term" value="F:metalloendopeptidase activity"/>
    <property type="evidence" value="ECO:0007669"/>
    <property type="project" value="UniProtKB-UniRule"/>
</dbReference>
<dbReference type="EMBL" id="FNQE01000024">
    <property type="protein sequence ID" value="SDZ19509.1"/>
    <property type="molecule type" value="Genomic_DNA"/>
</dbReference>
<reference evidence="5 6" key="1">
    <citation type="submission" date="2016-10" db="EMBL/GenBank/DDBJ databases">
        <authorList>
            <person name="de Groot N.N."/>
        </authorList>
    </citation>
    <scope>NUCLEOTIDE SEQUENCE [LARGE SCALE GENOMIC DNA]</scope>
    <source>
        <strain evidence="5 6">DSM 21650</strain>
    </source>
</reference>
<sequence length="324" mass="35770">MFQLRTDLAIEAREIFQSKNREELRGVEVGVEKNKNYEITRVKILNEYGEKKLGKPRGTYITIEVPSLKKADQELKDEISKVLAKELKALIKPSKSMKSLVVGLGNWNVTPDALGPKVIDKVYVTRHLFKAYNKTEDETMSDVSAISPGVMGVTGIETSETIKGIVEKTKPDIIVAVDALASRKMERVSTTIQITDTGISPGSGVGNERKALNEETLGVPVIAIGIPTVVDAATMVNDTMELMVSSLKKQADKETSFYSMLEEMESGDKYEFIKEVLAPYMPNVVVTPKEIDELISNLSLIIANGINISLHHGIDLKDVNKYIN</sequence>
<dbReference type="Pfam" id="PF03418">
    <property type="entry name" value="Peptidase_A25"/>
    <property type="match status" value="2"/>
</dbReference>
<feature type="chain" id="PRO_5023441062" description="Germination protease" evidence="4">
    <location>
        <begin position="8"/>
        <end position="324"/>
    </location>
</feature>
<evidence type="ECO:0000256" key="3">
    <source>
        <dbReference type="ARBA" id="ARBA00023145"/>
    </source>
</evidence>
<dbReference type="InterPro" id="IPR005080">
    <property type="entry name" value="Peptidase_A25"/>
</dbReference>
<accession>A0A1H3R3H5</accession>
<comment type="subunit">
    <text evidence="4">Homotetramer.</text>
</comment>
<dbReference type="AlphaFoldDB" id="A0A1H3R3H5"/>
<dbReference type="OrthoDB" id="9777293at2"/>
<evidence type="ECO:0000313" key="6">
    <source>
        <dbReference type="Proteomes" id="UP000198625"/>
    </source>
</evidence>